<gene>
    <name evidence="2" type="ORF">M9458_006166</name>
</gene>
<sequence length="75" mass="7887">MVPVSPQCPWEIDLLTLPPTYGASGHRGLQRAHLVASTRDRSGAGRLTASKEVSRATRSAVPGQASISGHRASHS</sequence>
<feature type="region of interest" description="Disordered" evidence="1">
    <location>
        <begin position="32"/>
        <end position="75"/>
    </location>
</feature>
<accession>A0ABD0RIA7</accession>
<reference evidence="2 3" key="1">
    <citation type="submission" date="2024-05" db="EMBL/GenBank/DDBJ databases">
        <title>Genome sequencing and assembly of Indian major carp, Cirrhinus mrigala (Hamilton, 1822).</title>
        <authorList>
            <person name="Mohindra V."/>
            <person name="Chowdhury L.M."/>
            <person name="Lal K."/>
            <person name="Jena J.K."/>
        </authorList>
    </citation>
    <scope>NUCLEOTIDE SEQUENCE [LARGE SCALE GENOMIC DNA]</scope>
    <source>
        <strain evidence="2">CM1030</strain>
        <tissue evidence="2">Blood</tissue>
    </source>
</reference>
<evidence type="ECO:0000313" key="2">
    <source>
        <dbReference type="EMBL" id="KAL0197626.1"/>
    </source>
</evidence>
<proteinExistence type="predicted"/>
<dbReference type="EMBL" id="JAMKFB020000003">
    <property type="protein sequence ID" value="KAL0197626.1"/>
    <property type="molecule type" value="Genomic_DNA"/>
</dbReference>
<name>A0ABD0RIA7_CIRMR</name>
<evidence type="ECO:0000256" key="1">
    <source>
        <dbReference type="SAM" id="MobiDB-lite"/>
    </source>
</evidence>
<evidence type="ECO:0000313" key="3">
    <source>
        <dbReference type="Proteomes" id="UP001529510"/>
    </source>
</evidence>
<dbReference type="AlphaFoldDB" id="A0ABD0RIA7"/>
<protein>
    <submittedName>
        <fullName evidence="2">Uncharacterized protein</fullName>
    </submittedName>
</protein>
<dbReference type="Proteomes" id="UP001529510">
    <property type="component" value="Unassembled WGS sequence"/>
</dbReference>
<keyword evidence="3" id="KW-1185">Reference proteome</keyword>
<feature type="non-terminal residue" evidence="2">
    <location>
        <position position="75"/>
    </location>
</feature>
<comment type="caution">
    <text evidence="2">The sequence shown here is derived from an EMBL/GenBank/DDBJ whole genome shotgun (WGS) entry which is preliminary data.</text>
</comment>
<organism evidence="2 3">
    <name type="scientific">Cirrhinus mrigala</name>
    <name type="common">Mrigala</name>
    <dbReference type="NCBI Taxonomy" id="683832"/>
    <lineage>
        <taxon>Eukaryota</taxon>
        <taxon>Metazoa</taxon>
        <taxon>Chordata</taxon>
        <taxon>Craniata</taxon>
        <taxon>Vertebrata</taxon>
        <taxon>Euteleostomi</taxon>
        <taxon>Actinopterygii</taxon>
        <taxon>Neopterygii</taxon>
        <taxon>Teleostei</taxon>
        <taxon>Ostariophysi</taxon>
        <taxon>Cypriniformes</taxon>
        <taxon>Cyprinidae</taxon>
        <taxon>Labeoninae</taxon>
        <taxon>Labeonini</taxon>
        <taxon>Cirrhinus</taxon>
    </lineage>
</organism>